<feature type="non-terminal residue" evidence="1">
    <location>
        <position position="105"/>
    </location>
</feature>
<dbReference type="AlphaFoldDB" id="A0A2V1DNR8"/>
<proteinExistence type="predicted"/>
<evidence type="ECO:0000313" key="1">
    <source>
        <dbReference type="EMBL" id="PVH98899.1"/>
    </source>
</evidence>
<name>A0A2V1DNR8_9PLEO</name>
<evidence type="ECO:0000313" key="2">
    <source>
        <dbReference type="Proteomes" id="UP000244855"/>
    </source>
</evidence>
<dbReference type="EMBL" id="KZ805403">
    <property type="protein sequence ID" value="PVH98899.1"/>
    <property type="molecule type" value="Genomic_DNA"/>
</dbReference>
<dbReference type="OrthoDB" id="3935139at2759"/>
<keyword evidence="2" id="KW-1185">Reference proteome</keyword>
<reference evidence="1 2" key="1">
    <citation type="journal article" date="2018" name="Sci. Rep.">
        <title>Comparative genomics provides insights into the lifestyle and reveals functional heterogeneity of dark septate endophytic fungi.</title>
        <authorList>
            <person name="Knapp D.G."/>
            <person name="Nemeth J.B."/>
            <person name="Barry K."/>
            <person name="Hainaut M."/>
            <person name="Henrissat B."/>
            <person name="Johnson J."/>
            <person name="Kuo A."/>
            <person name="Lim J.H.P."/>
            <person name="Lipzen A."/>
            <person name="Nolan M."/>
            <person name="Ohm R.A."/>
            <person name="Tamas L."/>
            <person name="Grigoriev I.V."/>
            <person name="Spatafora J.W."/>
            <person name="Nagy L.G."/>
            <person name="Kovacs G.M."/>
        </authorList>
    </citation>
    <scope>NUCLEOTIDE SEQUENCE [LARGE SCALE GENOMIC DNA]</scope>
    <source>
        <strain evidence="1 2">DSE2036</strain>
    </source>
</reference>
<organism evidence="1 2">
    <name type="scientific">Periconia macrospinosa</name>
    <dbReference type="NCBI Taxonomy" id="97972"/>
    <lineage>
        <taxon>Eukaryota</taxon>
        <taxon>Fungi</taxon>
        <taxon>Dikarya</taxon>
        <taxon>Ascomycota</taxon>
        <taxon>Pezizomycotina</taxon>
        <taxon>Dothideomycetes</taxon>
        <taxon>Pleosporomycetidae</taxon>
        <taxon>Pleosporales</taxon>
        <taxon>Massarineae</taxon>
        <taxon>Periconiaceae</taxon>
        <taxon>Periconia</taxon>
    </lineage>
</organism>
<sequence>MAWYAFDKYYSLTDQVPAYAAALLLPPSRRKRYIDTNWKTSWVRAVLPKLQSLWEEKYAIVEEASSLTLPQLTHEPDEYDLLERDLNVVQTSADDWESFIEADPT</sequence>
<gene>
    <name evidence="1" type="ORF">DM02DRAFT_680699</name>
</gene>
<evidence type="ECO:0008006" key="3">
    <source>
        <dbReference type="Google" id="ProtNLM"/>
    </source>
</evidence>
<protein>
    <recommendedName>
        <fullName evidence="3">HAT C-terminal dimerisation domain-containing protein</fullName>
    </recommendedName>
</protein>
<dbReference type="STRING" id="97972.A0A2V1DNR8"/>
<accession>A0A2V1DNR8</accession>
<dbReference type="Proteomes" id="UP000244855">
    <property type="component" value="Unassembled WGS sequence"/>
</dbReference>